<evidence type="ECO:0000256" key="5">
    <source>
        <dbReference type="ARBA" id="ARBA00022792"/>
    </source>
</evidence>
<protein>
    <recommendedName>
        <fullName evidence="3">NADH dehydrogenase [ubiquinone] 1 alpha subcomplex subunit 11</fullName>
    </recommendedName>
    <alternativeName>
        <fullName evidence="9">Complex I-B14.7</fullName>
    </alternativeName>
    <alternativeName>
        <fullName evidence="10">NADH-ubiquinone oxidoreductase subunit B14.7</fullName>
    </alternativeName>
</protein>
<evidence type="ECO:0000313" key="12">
    <source>
        <dbReference type="Proteomes" id="UP000515158"/>
    </source>
</evidence>
<sequence>MPPRSFGWFDSPDGEDILQKINLASKVGFVAGMPLAIYDHCMNRQATLKGYAFRASACILPCVGAGAAFALTTQSLCKKFPKTNPEWWYMVGGVASASVIGGAVKSVKVGAVLSFYFAISGALARNLCDGKLPAIMFGTLPQQLNNDDELLQQDYRIDPQPMWNMPLPMARPARPHSDLGFY</sequence>
<evidence type="ECO:0000256" key="2">
    <source>
        <dbReference type="ARBA" id="ARBA00008699"/>
    </source>
</evidence>
<evidence type="ECO:0000313" key="13">
    <source>
        <dbReference type="RefSeq" id="XP_034235612.1"/>
    </source>
</evidence>
<feature type="transmembrane region" description="Helical" evidence="11">
    <location>
        <begin position="51"/>
        <end position="72"/>
    </location>
</feature>
<evidence type="ECO:0000256" key="1">
    <source>
        <dbReference type="ARBA" id="ARBA00004292"/>
    </source>
</evidence>
<evidence type="ECO:0000256" key="6">
    <source>
        <dbReference type="ARBA" id="ARBA00022989"/>
    </source>
</evidence>
<proteinExistence type="inferred from homology"/>
<comment type="similarity">
    <text evidence="2">Belongs to the complex I NDUFA11 subunit family.</text>
</comment>
<keyword evidence="4 11" id="KW-0812">Transmembrane</keyword>
<dbReference type="RefSeq" id="XP_034235612.1">
    <property type="nucleotide sequence ID" value="XM_034379721.1"/>
</dbReference>
<name>A0A6P8YNH1_THRPL</name>
<evidence type="ECO:0000256" key="3">
    <source>
        <dbReference type="ARBA" id="ARBA00018191"/>
    </source>
</evidence>
<keyword evidence="8 11" id="KW-0472">Membrane</keyword>
<dbReference type="PANTHER" id="PTHR21382:SF1">
    <property type="entry name" value="NADH DEHYDROGENASE [UBIQUINONE] 1 ALPHA SUBCOMPLEX SUBUNIT 11"/>
    <property type="match status" value="1"/>
</dbReference>
<gene>
    <name evidence="13" type="primary">LOC117641997</name>
</gene>
<keyword evidence="6 11" id="KW-1133">Transmembrane helix</keyword>
<organism evidence="13">
    <name type="scientific">Thrips palmi</name>
    <name type="common">Melon thrips</name>
    <dbReference type="NCBI Taxonomy" id="161013"/>
    <lineage>
        <taxon>Eukaryota</taxon>
        <taxon>Metazoa</taxon>
        <taxon>Ecdysozoa</taxon>
        <taxon>Arthropoda</taxon>
        <taxon>Hexapoda</taxon>
        <taxon>Insecta</taxon>
        <taxon>Pterygota</taxon>
        <taxon>Neoptera</taxon>
        <taxon>Paraneoptera</taxon>
        <taxon>Thysanoptera</taxon>
        <taxon>Terebrantia</taxon>
        <taxon>Thripoidea</taxon>
        <taxon>Thripidae</taxon>
        <taxon>Thrips</taxon>
    </lineage>
</organism>
<evidence type="ECO:0000256" key="10">
    <source>
        <dbReference type="ARBA" id="ARBA00031497"/>
    </source>
</evidence>
<keyword evidence="12" id="KW-1185">Reference proteome</keyword>
<accession>A0A6P8YNH1</accession>
<evidence type="ECO:0000256" key="4">
    <source>
        <dbReference type="ARBA" id="ARBA00022692"/>
    </source>
</evidence>
<dbReference type="GO" id="GO:0006120">
    <property type="term" value="P:mitochondrial electron transport, NADH to ubiquinone"/>
    <property type="evidence" value="ECO:0007669"/>
    <property type="project" value="InterPro"/>
</dbReference>
<dbReference type="OrthoDB" id="1913277at2759"/>
<evidence type="ECO:0000256" key="8">
    <source>
        <dbReference type="ARBA" id="ARBA00023136"/>
    </source>
</evidence>
<dbReference type="GeneID" id="117641997"/>
<dbReference type="InParanoid" id="A0A6P8YNH1"/>
<keyword evidence="7" id="KW-0496">Mitochondrion</keyword>
<evidence type="ECO:0000256" key="7">
    <source>
        <dbReference type="ARBA" id="ARBA00023128"/>
    </source>
</evidence>
<dbReference type="PANTHER" id="PTHR21382">
    <property type="entry name" value="NADH-UBIQUINONE OXIDOREDUCTASE SUBUNIT"/>
    <property type="match status" value="1"/>
</dbReference>
<keyword evidence="5" id="KW-0999">Mitochondrion inner membrane</keyword>
<dbReference type="InterPro" id="IPR039205">
    <property type="entry name" value="NDUFA11"/>
</dbReference>
<dbReference type="KEGG" id="tpal:117641997"/>
<comment type="subcellular location">
    <subcellularLocation>
        <location evidence="1">Mitochondrion inner membrane</location>
        <topology evidence="1">Multi-pass membrane protein</topology>
        <orientation evidence="1">Matrix side</orientation>
    </subcellularLocation>
</comment>
<dbReference type="GO" id="GO:0005743">
    <property type="term" value="C:mitochondrial inner membrane"/>
    <property type="evidence" value="ECO:0007669"/>
    <property type="project" value="UniProtKB-SubCell"/>
</dbReference>
<evidence type="ECO:0000256" key="9">
    <source>
        <dbReference type="ARBA" id="ARBA00030608"/>
    </source>
</evidence>
<evidence type="ECO:0000256" key="11">
    <source>
        <dbReference type="SAM" id="Phobius"/>
    </source>
</evidence>
<feature type="transmembrane region" description="Helical" evidence="11">
    <location>
        <begin position="87"/>
        <end position="104"/>
    </location>
</feature>
<dbReference type="AlphaFoldDB" id="A0A6P8YNH1"/>
<dbReference type="GO" id="GO:0045271">
    <property type="term" value="C:respiratory chain complex I"/>
    <property type="evidence" value="ECO:0007669"/>
    <property type="project" value="InterPro"/>
</dbReference>
<dbReference type="Proteomes" id="UP000515158">
    <property type="component" value="Unplaced"/>
</dbReference>
<reference evidence="13" key="1">
    <citation type="submission" date="2025-08" db="UniProtKB">
        <authorList>
            <consortium name="RefSeq"/>
        </authorList>
    </citation>
    <scope>IDENTIFICATION</scope>
    <source>
        <tissue evidence="13">Total insect</tissue>
    </source>
</reference>